<dbReference type="EMBL" id="JAGDEL010000027">
    <property type="protein sequence ID" value="MBO1514897.1"/>
    <property type="molecule type" value="Genomic_DNA"/>
</dbReference>
<dbReference type="Proteomes" id="UP000663981">
    <property type="component" value="Unassembled WGS sequence"/>
</dbReference>
<evidence type="ECO:0000313" key="2">
    <source>
        <dbReference type="Proteomes" id="UP000663981"/>
    </source>
</evidence>
<protein>
    <submittedName>
        <fullName evidence="1">Uncharacterized protein</fullName>
    </submittedName>
</protein>
<comment type="caution">
    <text evidence="1">The sequence shown here is derived from an EMBL/GenBank/DDBJ whole genome shotgun (WGS) entry which is preliminary data.</text>
</comment>
<keyword evidence="2" id="KW-1185">Reference proteome</keyword>
<dbReference type="RefSeq" id="WP_207981796.1">
    <property type="nucleotide sequence ID" value="NZ_JAGDEL010000027.1"/>
</dbReference>
<reference evidence="1 2" key="1">
    <citation type="submission" date="2021-03" db="EMBL/GenBank/DDBJ databases">
        <title>Whole genome sequence of Metabacillus bambusae BG109.</title>
        <authorList>
            <person name="Jeong J.W."/>
        </authorList>
    </citation>
    <scope>NUCLEOTIDE SEQUENCE [LARGE SCALE GENOMIC DNA]</scope>
    <source>
        <strain evidence="1 2">BG109</strain>
    </source>
</reference>
<gene>
    <name evidence="1" type="ORF">I7822_25025</name>
</gene>
<evidence type="ECO:0000313" key="1">
    <source>
        <dbReference type="EMBL" id="MBO1514897.1"/>
    </source>
</evidence>
<organism evidence="1 2">
    <name type="scientific">Metabacillus bambusae</name>
    <dbReference type="NCBI Taxonomy" id="2795218"/>
    <lineage>
        <taxon>Bacteria</taxon>
        <taxon>Bacillati</taxon>
        <taxon>Bacillota</taxon>
        <taxon>Bacilli</taxon>
        <taxon>Bacillales</taxon>
        <taxon>Bacillaceae</taxon>
        <taxon>Metabacillus</taxon>
    </lineage>
</organism>
<accession>A0ABS3N9C3</accession>
<sequence length="154" mass="17855">MNYYYPYRQDWSSVLEYLNYSLNGEQMVCSMTTQLFHITLTKNLKGNAEMHNHLVPASYHRVTALGCAKRLQSGEYHESIIKALVACVNNGLKQDKEVKKWLRVMRENAPSEYIEFMDSVISWQQQTEQSLAYTQQLLRGMGFDTQTENGVPAY</sequence>
<proteinExistence type="predicted"/>
<name>A0ABS3N9C3_9BACI</name>